<feature type="coiled-coil region" evidence="8">
    <location>
        <begin position="82"/>
        <end position="365"/>
    </location>
</feature>
<evidence type="ECO:0000313" key="11">
    <source>
        <dbReference type="RefSeq" id="XP_064071497.1"/>
    </source>
</evidence>
<feature type="compositionally biased region" description="Polar residues" evidence="9">
    <location>
        <begin position="1854"/>
        <end position="1863"/>
    </location>
</feature>
<keyword evidence="3" id="KW-0963">Cytoplasm</keyword>
<gene>
    <name evidence="11" type="primary">LOC113401330</name>
</gene>
<feature type="region of interest" description="Disordered" evidence="9">
    <location>
        <begin position="1840"/>
        <end position="1864"/>
    </location>
</feature>
<evidence type="ECO:0000256" key="3">
    <source>
        <dbReference type="ARBA" id="ARBA00022490"/>
    </source>
</evidence>
<reference evidence="11" key="1">
    <citation type="submission" date="2025-08" db="UniProtKB">
        <authorList>
            <consortium name="RefSeq"/>
        </authorList>
    </citation>
    <scope>IDENTIFICATION</scope>
    <source>
        <tissue evidence="11">Whole body</tissue>
    </source>
</reference>
<feature type="coiled-coil region" evidence="8">
    <location>
        <begin position="915"/>
        <end position="1007"/>
    </location>
</feature>
<feature type="coiled-coil region" evidence="8">
    <location>
        <begin position="630"/>
        <end position="657"/>
    </location>
</feature>
<evidence type="ECO:0000256" key="2">
    <source>
        <dbReference type="ARBA" id="ARBA00004300"/>
    </source>
</evidence>
<feature type="compositionally biased region" description="Basic and acidic residues" evidence="9">
    <location>
        <begin position="1840"/>
        <end position="1853"/>
    </location>
</feature>
<proteinExistence type="predicted"/>
<dbReference type="GeneID" id="113401330"/>
<evidence type="ECO:0000256" key="8">
    <source>
        <dbReference type="SAM" id="Coils"/>
    </source>
</evidence>
<evidence type="ECO:0000256" key="7">
    <source>
        <dbReference type="ARBA" id="ARBA00023273"/>
    </source>
</evidence>
<comment type="subcellular location">
    <subcellularLocation>
        <location evidence="1">Cytoplasm</location>
        <location evidence="1">Cytoskeleton</location>
        <location evidence="1">Cilium basal body</location>
    </subcellularLocation>
    <subcellularLocation>
        <location evidence="2">Cytoplasm</location>
        <location evidence="2">Cytoskeleton</location>
        <location evidence="2">Microtubule organizing center</location>
        <location evidence="2">Centrosome</location>
    </subcellularLocation>
</comment>
<feature type="coiled-coil region" evidence="8">
    <location>
        <begin position="786"/>
        <end position="828"/>
    </location>
</feature>
<feature type="coiled-coil region" evidence="8">
    <location>
        <begin position="1386"/>
        <end position="1485"/>
    </location>
</feature>
<feature type="coiled-coil region" evidence="8">
    <location>
        <begin position="734"/>
        <end position="761"/>
    </location>
</feature>
<protein>
    <submittedName>
        <fullName evidence="11">Centrosomal protein of 290 kDa-like</fullName>
    </submittedName>
</protein>
<evidence type="ECO:0000256" key="1">
    <source>
        <dbReference type="ARBA" id="ARBA00004120"/>
    </source>
</evidence>
<name>A0ABM4AJL4_VANTA</name>
<evidence type="ECO:0000256" key="9">
    <source>
        <dbReference type="SAM" id="MobiDB-lite"/>
    </source>
</evidence>
<keyword evidence="6" id="KW-0206">Cytoskeleton</keyword>
<accession>A0ABM4AJL4</accession>
<keyword evidence="7" id="KW-0966">Cell projection</keyword>
<dbReference type="RefSeq" id="XP_064071497.1">
    <property type="nucleotide sequence ID" value="XM_064215427.1"/>
</dbReference>
<evidence type="ECO:0000313" key="10">
    <source>
        <dbReference type="Proteomes" id="UP001652626"/>
    </source>
</evidence>
<keyword evidence="5 8" id="KW-0175">Coiled coil</keyword>
<evidence type="ECO:0000256" key="4">
    <source>
        <dbReference type="ARBA" id="ARBA00022794"/>
    </source>
</evidence>
<dbReference type="PANTHER" id="PTHR18879:SF20">
    <property type="entry name" value="CENTROSOMAL PROTEIN OF 290 KDA"/>
    <property type="match status" value="1"/>
</dbReference>
<dbReference type="InterPro" id="IPR026201">
    <property type="entry name" value="Cep290"/>
</dbReference>
<keyword evidence="4" id="KW-0970">Cilium biogenesis/degradation</keyword>
<feature type="coiled-coil region" evidence="8">
    <location>
        <begin position="1537"/>
        <end position="1628"/>
    </location>
</feature>
<evidence type="ECO:0000256" key="5">
    <source>
        <dbReference type="ARBA" id="ARBA00023054"/>
    </source>
</evidence>
<dbReference type="PANTHER" id="PTHR18879">
    <property type="entry name" value="CENTROSOMAL PROTEIN OF 290 KDA"/>
    <property type="match status" value="1"/>
</dbReference>
<feature type="region of interest" description="Disordered" evidence="9">
    <location>
        <begin position="1996"/>
        <end position="2022"/>
    </location>
</feature>
<organism evidence="10 11">
    <name type="scientific">Vanessa tameamea</name>
    <name type="common">Kamehameha butterfly</name>
    <dbReference type="NCBI Taxonomy" id="334116"/>
    <lineage>
        <taxon>Eukaryota</taxon>
        <taxon>Metazoa</taxon>
        <taxon>Ecdysozoa</taxon>
        <taxon>Arthropoda</taxon>
        <taxon>Hexapoda</taxon>
        <taxon>Insecta</taxon>
        <taxon>Pterygota</taxon>
        <taxon>Neoptera</taxon>
        <taxon>Endopterygota</taxon>
        <taxon>Lepidoptera</taxon>
        <taxon>Glossata</taxon>
        <taxon>Ditrysia</taxon>
        <taxon>Papilionoidea</taxon>
        <taxon>Nymphalidae</taxon>
        <taxon>Nymphalinae</taxon>
        <taxon>Vanessa</taxon>
    </lineage>
</organism>
<feature type="coiled-coil region" evidence="8">
    <location>
        <begin position="1184"/>
        <end position="1211"/>
    </location>
</feature>
<keyword evidence="10" id="KW-1185">Reference proteome</keyword>
<dbReference type="Proteomes" id="UP001652626">
    <property type="component" value="Chromosome 7"/>
</dbReference>
<feature type="coiled-coil region" evidence="8">
    <location>
        <begin position="410"/>
        <end position="482"/>
    </location>
</feature>
<sequence>MEMDWKEIISYSQKELKQAEKDKLCESLSWMEADDIELNFSDLKTLFRLSQDILKYKTEQVNSPAMSSASMFETIAHQEEVIRANKEVLEQLYAEIAELEGRKIKYSEKTLVQQDSDSSRNTLSEINEIAQLENEISKRNRHIRKLLADVKILEEENTSLKDKLPVFKEKLREATHLIENLTQQLFTLSNNVTSLKEHLGRTEQEKANLYIEVENLKKDVNDKYLKYEKVEVDAKSKLQQLKNLLKSKTEEIVRLSNENSQLKEDLTLTYNKINSPNKPSQEELKIKELQEKLAEASDEIIKSADIIKVLSNENKQLKSVIDDIADNSLTDQKNESDDGKEKNMIIKLKKKVKNLNDALKCSEDMIAVRERELTETAKQLQLLKSDDGINTLIEGIKKKKRDLKIRDEGIKNLVHEVNNLNQLVSDLQLENETMREKLQISFNKKIDSHGILKKINDIKSNNTELGKKVKKYENKLISLEIDNHDKDTIISNLKAMMNMADVDKNINIGGLDNDGTENGCPDNISVGENSSKISDMQAIIEENEGLRNGLTEILNLLKDNSNTSSGSVLAIECPSLEAILNSLLARKAAGWFSPHMKTVMELKAAVGSKDALMSALNESRKETFNVMAKLNTEEQRSSKLEKTLQEIKNNLKEDNEDNVSSTTDISIGEFGSWMIHTNYDNIDLKNENDIRSIVSKGNMWFENQFKEVIQYFHSKFATLFDKLTALTISTADDRNKWSLQEENYKAEIENLKSQIDENDESSSSTHSPGLINMTKSNFVDRKYIFLEESYKQIRTLNENIKNEYLEIKKEKLNEAYEYERKIQNLIQSIINLSDKLRNSVPFELFFKQNNMLNDFILKYRNARETNINKYILSDDLLKRLEKDKYEILENLPKSVQFTKTDENKNIEEIISNIDNSVLQKQLKQTANELQIKNNEIEKLEKTILDLQNSQSEILDKSLNSEPGEYVNYLKERMETLNEQNKILKEQYQQTGNKLDNVLLELQAYKNKELSNHKEINMLRHQILDLQSDGDVKASMARISGEVLLAQMQSSENQNKIESLKLALNREKELRAETEELLMSRQKVFDIYILRYDTNLRKLNEVIDVLRQQYQGSLPLISVENFINKAEDIQRKSVDIDNKLNEIEDLQSTLMTKHSVYNQILEMTAVKCSDDEDICPHKIKNIITEETQKLEIEHYKRKIMSLEQSHEELLKRCCLLDKTLILLNQGFKLNDLSTQNGTHKKQKEHISLEVEDIQSDDDMSSRRSRTQTLSHPKMDVNIINESKSHTEETVHKTYPQNLPQINVKINQQTQTFWNEKKLDVKLIQTELDKNQVELNSLVDNLLSEKKQKERIIEETNAIAKQRVQEILRLNKEKHEISTMLKNVTDLCNQKDESIKKLELIHESLKQEISDLQSNRVKEINKLNEAVSEEKQTLLIEIKKIENDKNEIISEYIQLLSKEREDYTNSLKSLQNKLKDLQIKLDTRKTEAITSQDDVSKESSIKFTLKICNLEEKCFNLQSELDGYKADFDNQQGELERWKSLASERLNKMEQLSTQLKERHTQEVESYKTENQHWLTQLKETQREHIELRARLTEQRTLHLKQLSEKDNHIEQLRSVVNNLKTQILNMQTMLTINDPSFDLSAIVEVDEVSDGVSQQGSDRLELKFDSTVDFNEAQEDFAKLPCSSTAIWQEPLIERLRREKQLMAKQNTILRRQVKVLAARERRSRLDAQNLKNQVFRISTTGNKVPSAESAALQSKIASLQTQLTSARRDANSNVALWDKWKRTQQASERWQARYEEKCQEVKKIETSLNMNKSAVNRLEKEKRILLSRLGEDRQEKHLAIEKQDAEESEKVSSRSEQCQSPPALSTRAMLGRIEAQQRRIAALELAERGNETLVSEYEKSLAQITSLKGQVLKLESTLLEAEIRSPFKSTIDSQPSQELQYWRNYCDMLKEENMQLTLRVNSMDVTPTSAHQHRINDLEQTVLTLRGLVSKLQADQKSSSTSIQKRVDSRPGSGRSGTDKVRSQIETYRIEISNLKRSISEKDALLEKSKDMLKVTAEREDQLLRENMMIRRRLDQLREGKGGFMSA</sequence>
<evidence type="ECO:0000256" key="6">
    <source>
        <dbReference type="ARBA" id="ARBA00023212"/>
    </source>
</evidence>
<feature type="coiled-coil region" evidence="8">
    <location>
        <begin position="1056"/>
        <end position="1148"/>
    </location>
</feature>
<feature type="coiled-coil region" evidence="8">
    <location>
        <begin position="1801"/>
        <end position="1835"/>
    </location>
</feature>